<proteinExistence type="predicted"/>
<evidence type="ECO:0000313" key="3">
    <source>
        <dbReference type="Proteomes" id="UP000224567"/>
    </source>
</evidence>
<accession>A0A2G2VHH9</accession>
<protein>
    <submittedName>
        <fullName evidence="2">Uncharacterized protein</fullName>
    </submittedName>
</protein>
<organism evidence="2 3">
    <name type="scientific">Capsicum baccatum</name>
    <name type="common">Peruvian pepper</name>
    <dbReference type="NCBI Taxonomy" id="33114"/>
    <lineage>
        <taxon>Eukaryota</taxon>
        <taxon>Viridiplantae</taxon>
        <taxon>Streptophyta</taxon>
        <taxon>Embryophyta</taxon>
        <taxon>Tracheophyta</taxon>
        <taxon>Spermatophyta</taxon>
        <taxon>Magnoliopsida</taxon>
        <taxon>eudicotyledons</taxon>
        <taxon>Gunneridae</taxon>
        <taxon>Pentapetalae</taxon>
        <taxon>asterids</taxon>
        <taxon>lamiids</taxon>
        <taxon>Solanales</taxon>
        <taxon>Solanaceae</taxon>
        <taxon>Solanoideae</taxon>
        <taxon>Capsiceae</taxon>
        <taxon>Capsicum</taxon>
    </lineage>
</organism>
<reference evidence="2 3" key="1">
    <citation type="journal article" date="2017" name="Genome Biol.">
        <title>New reference genome sequences of hot pepper reveal the massive evolution of plant disease-resistance genes by retroduplication.</title>
        <authorList>
            <person name="Kim S."/>
            <person name="Park J."/>
            <person name="Yeom S.I."/>
            <person name="Kim Y.M."/>
            <person name="Seo E."/>
            <person name="Kim K.T."/>
            <person name="Kim M.S."/>
            <person name="Lee J.M."/>
            <person name="Cheong K."/>
            <person name="Shin H.S."/>
            <person name="Kim S.B."/>
            <person name="Han K."/>
            <person name="Lee J."/>
            <person name="Park M."/>
            <person name="Lee H.A."/>
            <person name="Lee H.Y."/>
            <person name="Lee Y."/>
            <person name="Oh S."/>
            <person name="Lee J.H."/>
            <person name="Choi E."/>
            <person name="Choi E."/>
            <person name="Lee S.E."/>
            <person name="Jeon J."/>
            <person name="Kim H."/>
            <person name="Choi G."/>
            <person name="Song H."/>
            <person name="Lee J."/>
            <person name="Lee S.C."/>
            <person name="Kwon J.K."/>
            <person name="Lee H.Y."/>
            <person name="Koo N."/>
            <person name="Hong Y."/>
            <person name="Kim R.W."/>
            <person name="Kang W.H."/>
            <person name="Huh J.H."/>
            <person name="Kang B.C."/>
            <person name="Yang T.J."/>
            <person name="Lee Y.H."/>
            <person name="Bennetzen J.L."/>
            <person name="Choi D."/>
        </authorList>
    </citation>
    <scope>NUCLEOTIDE SEQUENCE [LARGE SCALE GENOMIC DNA]</scope>
    <source>
        <strain evidence="3">cv. PBC81</strain>
    </source>
</reference>
<gene>
    <name evidence="2" type="ORF">CQW23_28759</name>
</gene>
<evidence type="ECO:0000256" key="1">
    <source>
        <dbReference type="SAM" id="MobiDB-lite"/>
    </source>
</evidence>
<dbReference type="EMBL" id="MLFT02000012">
    <property type="protein sequence ID" value="PHT32422.1"/>
    <property type="molecule type" value="Genomic_DNA"/>
</dbReference>
<reference evidence="3" key="2">
    <citation type="journal article" date="2017" name="J. Anim. Genet.">
        <title>Multiple reference genome sequences of hot pepper reveal the massive evolution of plant disease resistance genes by retroduplication.</title>
        <authorList>
            <person name="Kim S."/>
            <person name="Park J."/>
            <person name="Yeom S.-I."/>
            <person name="Kim Y.-M."/>
            <person name="Seo E."/>
            <person name="Kim K.-T."/>
            <person name="Kim M.-S."/>
            <person name="Lee J.M."/>
            <person name="Cheong K."/>
            <person name="Shin H.-S."/>
            <person name="Kim S.-B."/>
            <person name="Han K."/>
            <person name="Lee J."/>
            <person name="Park M."/>
            <person name="Lee H.-A."/>
            <person name="Lee H.-Y."/>
            <person name="Lee Y."/>
            <person name="Oh S."/>
            <person name="Lee J.H."/>
            <person name="Choi E."/>
            <person name="Choi E."/>
            <person name="Lee S.E."/>
            <person name="Jeon J."/>
            <person name="Kim H."/>
            <person name="Choi G."/>
            <person name="Song H."/>
            <person name="Lee J."/>
            <person name="Lee S.-C."/>
            <person name="Kwon J.-K."/>
            <person name="Lee H.-Y."/>
            <person name="Koo N."/>
            <person name="Hong Y."/>
            <person name="Kim R.W."/>
            <person name="Kang W.-H."/>
            <person name="Huh J.H."/>
            <person name="Kang B.-C."/>
            <person name="Yang T.-J."/>
            <person name="Lee Y.-H."/>
            <person name="Bennetzen J.L."/>
            <person name="Choi D."/>
        </authorList>
    </citation>
    <scope>NUCLEOTIDE SEQUENCE [LARGE SCALE GENOMIC DNA]</scope>
    <source>
        <strain evidence="3">cv. PBC81</strain>
    </source>
</reference>
<sequence>MQNKVNVAKVRTNLWTQWFSQVESEAEKNSSNRETLLQPSDQVVHCELKKLEIHRAPPIDAQTQLIPTINPVHQLKGLSGQGNKILNPTKSHHSLN</sequence>
<comment type="caution">
    <text evidence="2">The sequence shown here is derived from an EMBL/GenBank/DDBJ whole genome shotgun (WGS) entry which is preliminary data.</text>
</comment>
<dbReference type="AlphaFoldDB" id="A0A2G2VHH9"/>
<name>A0A2G2VHH9_CAPBA</name>
<dbReference type="OrthoDB" id="1919336at2759"/>
<evidence type="ECO:0000313" key="2">
    <source>
        <dbReference type="EMBL" id="PHT32422.1"/>
    </source>
</evidence>
<dbReference type="Proteomes" id="UP000224567">
    <property type="component" value="Unassembled WGS sequence"/>
</dbReference>
<keyword evidence="3" id="KW-1185">Reference proteome</keyword>
<feature type="region of interest" description="Disordered" evidence="1">
    <location>
        <begin position="77"/>
        <end position="96"/>
    </location>
</feature>